<evidence type="ECO:0000313" key="7">
    <source>
        <dbReference type="Proteomes" id="UP000001058"/>
    </source>
</evidence>
<evidence type="ECO:0000313" key="6">
    <source>
        <dbReference type="EMBL" id="EFJ50826.1"/>
    </source>
</evidence>
<dbReference type="GO" id="GO:0016279">
    <property type="term" value="F:protein-lysine N-methyltransferase activity"/>
    <property type="evidence" value="ECO:0007669"/>
    <property type="project" value="TreeGrafter"/>
</dbReference>
<dbReference type="GeneID" id="9621102"/>
<protein>
    <recommendedName>
        <fullName evidence="5">SET domain-containing protein</fullName>
    </recommendedName>
</protein>
<feature type="region of interest" description="Disordered" evidence="4">
    <location>
        <begin position="1"/>
        <end position="20"/>
    </location>
</feature>
<accession>D8TNE3</accession>
<dbReference type="Proteomes" id="UP000001058">
    <property type="component" value="Unassembled WGS sequence"/>
</dbReference>
<dbReference type="FunCoup" id="D8TNE3">
    <property type="interactions" value="534"/>
</dbReference>
<evidence type="ECO:0000256" key="4">
    <source>
        <dbReference type="SAM" id="MobiDB-lite"/>
    </source>
</evidence>
<dbReference type="Pfam" id="PF00856">
    <property type="entry name" value="SET"/>
    <property type="match status" value="1"/>
</dbReference>
<organism evidence="7">
    <name type="scientific">Volvox carteri f. nagariensis</name>
    <dbReference type="NCBI Taxonomy" id="3068"/>
    <lineage>
        <taxon>Eukaryota</taxon>
        <taxon>Viridiplantae</taxon>
        <taxon>Chlorophyta</taxon>
        <taxon>core chlorophytes</taxon>
        <taxon>Chlorophyceae</taxon>
        <taxon>CS clade</taxon>
        <taxon>Chlamydomonadales</taxon>
        <taxon>Volvocaceae</taxon>
        <taxon>Volvox</taxon>
    </lineage>
</organism>
<keyword evidence="3" id="KW-0949">S-adenosyl-L-methionine</keyword>
<dbReference type="eggNOG" id="KOG1337">
    <property type="taxonomic scope" value="Eukaryota"/>
</dbReference>
<keyword evidence="2" id="KW-0808">Transferase</keyword>
<dbReference type="OrthoDB" id="341421at2759"/>
<reference evidence="6 7" key="1">
    <citation type="journal article" date="2010" name="Science">
        <title>Genomic analysis of organismal complexity in the multicellular green alga Volvox carteri.</title>
        <authorList>
            <person name="Prochnik S.E."/>
            <person name="Umen J."/>
            <person name="Nedelcu A.M."/>
            <person name="Hallmann A."/>
            <person name="Miller S.M."/>
            <person name="Nishii I."/>
            <person name="Ferris P."/>
            <person name="Kuo A."/>
            <person name="Mitros T."/>
            <person name="Fritz-Laylin L.K."/>
            <person name="Hellsten U."/>
            <person name="Chapman J."/>
            <person name="Simakov O."/>
            <person name="Rensing S.A."/>
            <person name="Terry A."/>
            <person name="Pangilinan J."/>
            <person name="Kapitonov V."/>
            <person name="Jurka J."/>
            <person name="Salamov A."/>
            <person name="Shapiro H."/>
            <person name="Schmutz J."/>
            <person name="Grimwood J."/>
            <person name="Lindquist E."/>
            <person name="Lucas S."/>
            <person name="Grigoriev I.V."/>
            <person name="Schmitt R."/>
            <person name="Kirk D."/>
            <person name="Rokhsar D.S."/>
        </authorList>
    </citation>
    <scope>NUCLEOTIDE SEQUENCE [LARGE SCALE GENOMIC DNA]</scope>
    <source>
        <strain evidence="7">f. Nagariensis / Eve</strain>
    </source>
</reference>
<keyword evidence="7" id="KW-1185">Reference proteome</keyword>
<evidence type="ECO:0000256" key="2">
    <source>
        <dbReference type="ARBA" id="ARBA00022679"/>
    </source>
</evidence>
<evidence type="ECO:0000256" key="1">
    <source>
        <dbReference type="ARBA" id="ARBA00022603"/>
    </source>
</evidence>
<dbReference type="InterPro" id="IPR001214">
    <property type="entry name" value="SET_dom"/>
</dbReference>
<dbReference type="InterPro" id="IPR046341">
    <property type="entry name" value="SET_dom_sf"/>
</dbReference>
<dbReference type="Gene3D" id="3.90.1410.10">
    <property type="entry name" value="set domain protein methyltransferase, domain 1"/>
    <property type="match status" value="1"/>
</dbReference>
<dbReference type="SUPFAM" id="SSF82199">
    <property type="entry name" value="SET domain"/>
    <property type="match status" value="1"/>
</dbReference>
<dbReference type="AlphaFoldDB" id="D8TNE3"/>
<dbReference type="RefSeq" id="XP_002947838.1">
    <property type="nucleotide sequence ID" value="XM_002947792.1"/>
</dbReference>
<dbReference type="InterPro" id="IPR050600">
    <property type="entry name" value="SETD3_SETD6_MTase"/>
</dbReference>
<dbReference type="EMBL" id="GL378329">
    <property type="protein sequence ID" value="EFJ50826.1"/>
    <property type="molecule type" value="Genomic_DNA"/>
</dbReference>
<dbReference type="PROSITE" id="PS50280">
    <property type="entry name" value="SET"/>
    <property type="match status" value="1"/>
</dbReference>
<feature type="compositionally biased region" description="Polar residues" evidence="4">
    <location>
        <begin position="1"/>
        <end position="12"/>
    </location>
</feature>
<sequence length="508" mass="54634">MSRSSAPSQQQPLFDVDGPDLEPEFQSWLRSEGLSTQPLLLRHCGREGRGLVASRSLSRGEVLVKLPDHLVITAERAAGEWSLLALLLAEVKGRLAAGDRSSPAAARWGPYVAVLPQRPGTLLDWPAKEVQQLLRGSPLQRLADSITSAASASWRELEPLIAQGRADGLVPEHVPLSKGDLEWAFGVLLSRCIRLPSRGDLQVLAPWADQLNHDVSAEEGCHLDWSWDVAGPAVPGGDRAGGATKGALVLRADRPYAAGQQVYVSYGPKSSGELLLSYGFCPPPASNPHQDCRLRVAVDRQGDPLADLKEQALARHGLPSELEFPLKLEGIPEGLLQYLAFLDARPKVAQETFELASVLFESGGFPLLDGQDTLVLALRGLSNRCTAALKAYPTSMEADQALAAGALAAVTNRQQQQEQQRRARAPARARNYLTAESPPAASPSLSSPDAPPLELTLGTEDVFVSSVLRSAAVASIRVRERQIVQRTLAAVSGQLVEAKRAAGRSRRR</sequence>
<evidence type="ECO:0000256" key="3">
    <source>
        <dbReference type="ARBA" id="ARBA00022691"/>
    </source>
</evidence>
<dbReference type="Gene3D" id="3.90.1420.10">
    <property type="entry name" value="Rubisco LSMT, substrate-binding domain"/>
    <property type="match status" value="1"/>
</dbReference>
<dbReference type="InterPro" id="IPR015353">
    <property type="entry name" value="Rubisco_LSMT_subst-bd"/>
</dbReference>
<dbReference type="PANTHER" id="PTHR13271">
    <property type="entry name" value="UNCHARACTERIZED PUTATIVE METHYLTRANSFERASE"/>
    <property type="match status" value="1"/>
</dbReference>
<dbReference type="InterPro" id="IPR036464">
    <property type="entry name" value="Rubisco_LSMT_subst-bd_sf"/>
</dbReference>
<dbReference type="KEGG" id="vcn:VOLCADRAFT_88145"/>
<proteinExistence type="predicted"/>
<dbReference type="GO" id="GO:0032259">
    <property type="term" value="P:methylation"/>
    <property type="evidence" value="ECO:0007669"/>
    <property type="project" value="UniProtKB-KW"/>
</dbReference>
<keyword evidence="1" id="KW-0489">Methyltransferase</keyword>
<dbReference type="PANTHER" id="PTHR13271:SF154">
    <property type="entry name" value="GRIP DOMAIN-CONTAINING PROTEIN"/>
    <property type="match status" value="1"/>
</dbReference>
<dbReference type="InParanoid" id="D8TNE3"/>
<gene>
    <name evidence="6" type="ORF">VOLCADRAFT_88145</name>
</gene>
<feature type="domain" description="SET" evidence="5">
    <location>
        <begin position="37"/>
        <end position="267"/>
    </location>
</feature>
<evidence type="ECO:0000259" key="5">
    <source>
        <dbReference type="PROSITE" id="PS50280"/>
    </source>
</evidence>
<name>D8TNE3_VOLCA</name>
<dbReference type="Pfam" id="PF09273">
    <property type="entry name" value="Rubis-subs-bind"/>
    <property type="match status" value="1"/>
</dbReference>
<dbReference type="SUPFAM" id="SSF81822">
    <property type="entry name" value="RuBisCo LSMT C-terminal, substrate-binding domain"/>
    <property type="match status" value="1"/>
</dbReference>